<evidence type="ECO:0000256" key="5">
    <source>
        <dbReference type="ARBA" id="ARBA00023136"/>
    </source>
</evidence>
<keyword evidence="3" id="KW-0406">Ion transport</keyword>
<evidence type="ECO:0000256" key="1">
    <source>
        <dbReference type="ARBA" id="ARBA00004141"/>
    </source>
</evidence>
<organism evidence="8 9">
    <name type="scientific">Enterospora canceri</name>
    <dbReference type="NCBI Taxonomy" id="1081671"/>
    <lineage>
        <taxon>Eukaryota</taxon>
        <taxon>Fungi</taxon>
        <taxon>Fungi incertae sedis</taxon>
        <taxon>Microsporidia</taxon>
        <taxon>Enterocytozoonidae</taxon>
        <taxon>Enterospora</taxon>
    </lineage>
</organism>
<keyword evidence="3" id="KW-0862">Zinc</keyword>
<dbReference type="NCBIfam" id="TIGR01297">
    <property type="entry name" value="CDF"/>
    <property type="match status" value="1"/>
</dbReference>
<dbReference type="InterPro" id="IPR058533">
    <property type="entry name" value="Cation_efflux_TM"/>
</dbReference>
<evidence type="ECO:0000256" key="4">
    <source>
        <dbReference type="ARBA" id="ARBA00022989"/>
    </source>
</evidence>
<name>A0A1Y1S406_9MICR</name>
<feature type="domain" description="Cation efflux protein transmembrane" evidence="7">
    <location>
        <begin position="13"/>
        <end position="108"/>
    </location>
</feature>
<dbReference type="Gene3D" id="1.20.1510.10">
    <property type="entry name" value="Cation efflux protein transmembrane domain"/>
    <property type="match status" value="1"/>
</dbReference>
<dbReference type="Proteomes" id="UP000192639">
    <property type="component" value="Unassembled WGS sequence"/>
</dbReference>
<dbReference type="GO" id="GO:0005886">
    <property type="term" value="C:plasma membrane"/>
    <property type="evidence" value="ECO:0007669"/>
    <property type="project" value="TreeGrafter"/>
</dbReference>
<dbReference type="SUPFAM" id="SSF161111">
    <property type="entry name" value="Cation efflux protein transmembrane domain-like"/>
    <property type="match status" value="1"/>
</dbReference>
<comment type="subcellular location">
    <subcellularLocation>
        <location evidence="1">Membrane</location>
        <topology evidence="1">Multi-pass membrane protein</topology>
    </subcellularLocation>
</comment>
<feature type="transmembrane region" description="Helical" evidence="6">
    <location>
        <begin position="12"/>
        <end position="30"/>
    </location>
</feature>
<keyword evidence="2 6" id="KW-0812">Transmembrane</keyword>
<evidence type="ECO:0000259" key="7">
    <source>
        <dbReference type="Pfam" id="PF01545"/>
    </source>
</evidence>
<dbReference type="AlphaFoldDB" id="A0A1Y1S406"/>
<dbReference type="Pfam" id="PF01545">
    <property type="entry name" value="Cation_efflux"/>
    <property type="match status" value="1"/>
</dbReference>
<dbReference type="InterPro" id="IPR027469">
    <property type="entry name" value="Cation_efflux_TMD_sf"/>
</dbReference>
<reference evidence="8 9" key="1">
    <citation type="journal article" date="2017" name="Environ. Microbiol.">
        <title>Decay of the glycolytic pathway and adaptation to intranuclear parasitism within Enterocytozoonidae microsporidia.</title>
        <authorList>
            <person name="Wiredu Boakye D."/>
            <person name="Jaroenlak P."/>
            <person name="Prachumwat A."/>
            <person name="Williams T.A."/>
            <person name="Bateman K.S."/>
            <person name="Itsathitphaisarn O."/>
            <person name="Sritunyalucksana K."/>
            <person name="Paszkiewicz K.H."/>
            <person name="Moore K.A."/>
            <person name="Stentiford G.D."/>
            <person name="Williams B.A."/>
        </authorList>
    </citation>
    <scope>NUCLEOTIDE SEQUENCE [LARGE SCALE GENOMIC DNA]</scope>
    <source>
        <strain evidence="8 9">GB1</strain>
    </source>
</reference>
<evidence type="ECO:0000256" key="2">
    <source>
        <dbReference type="ARBA" id="ARBA00022692"/>
    </source>
</evidence>
<accession>A0A1Y1S406</accession>
<dbReference type="InterPro" id="IPR050681">
    <property type="entry name" value="CDF/SLC30A"/>
</dbReference>
<dbReference type="GO" id="GO:0098771">
    <property type="term" value="P:inorganic ion homeostasis"/>
    <property type="evidence" value="ECO:0007669"/>
    <property type="project" value="UniProtKB-ARBA"/>
</dbReference>
<evidence type="ECO:0000313" key="9">
    <source>
        <dbReference type="Proteomes" id="UP000192639"/>
    </source>
</evidence>
<keyword evidence="5 6" id="KW-0472">Membrane</keyword>
<dbReference type="EMBL" id="LWDP01000218">
    <property type="protein sequence ID" value="ORD93099.1"/>
    <property type="molecule type" value="Genomic_DNA"/>
</dbReference>
<comment type="caution">
    <text evidence="8">The sequence shown here is derived from an EMBL/GenBank/DDBJ whole genome shotgun (WGS) entry which is preliminary data.</text>
</comment>
<keyword evidence="3" id="KW-0813">Transport</keyword>
<evidence type="ECO:0000256" key="3">
    <source>
        <dbReference type="ARBA" id="ARBA00022906"/>
    </source>
</evidence>
<protein>
    <recommendedName>
        <fullName evidence="7">Cation efflux protein transmembrane domain-containing protein</fullName>
    </recommendedName>
</protein>
<feature type="non-terminal residue" evidence="8">
    <location>
        <position position="111"/>
    </location>
</feature>
<dbReference type="OrthoDB" id="9944568at2759"/>
<dbReference type="VEuPathDB" id="MicrosporidiaDB:ECANGB1_2804"/>
<evidence type="ECO:0000256" key="6">
    <source>
        <dbReference type="SAM" id="Phobius"/>
    </source>
</evidence>
<keyword evidence="3" id="KW-0864">Zinc transport</keyword>
<dbReference type="PANTHER" id="PTHR11562">
    <property type="entry name" value="CATION EFFLUX PROTEIN/ ZINC TRANSPORTER"/>
    <property type="match status" value="1"/>
</dbReference>
<proteinExistence type="predicted"/>
<dbReference type="GO" id="GO:0005385">
    <property type="term" value="F:zinc ion transmembrane transporter activity"/>
    <property type="evidence" value="ECO:0007669"/>
    <property type="project" value="TreeGrafter"/>
</dbReference>
<sequence>MCQTTDDINKLRIITGIVFGFMLLEIYGHVKTNSLSLLADALHLLVDLSGFILSMITIRLSQKLPTSKYTFGFHRYEILGALGTVLLIWIAALYLLLEAFYRYQSPKQIES</sequence>
<dbReference type="GO" id="GO:0030003">
    <property type="term" value="P:intracellular monoatomic cation homeostasis"/>
    <property type="evidence" value="ECO:0007669"/>
    <property type="project" value="UniProtKB-ARBA"/>
</dbReference>
<evidence type="ECO:0000313" key="8">
    <source>
        <dbReference type="EMBL" id="ORD93099.1"/>
    </source>
</evidence>
<keyword evidence="4 6" id="KW-1133">Transmembrane helix</keyword>
<dbReference type="PANTHER" id="PTHR11562:SF17">
    <property type="entry name" value="RE54080P-RELATED"/>
    <property type="match status" value="1"/>
</dbReference>
<feature type="transmembrane region" description="Helical" evidence="6">
    <location>
        <begin position="78"/>
        <end position="97"/>
    </location>
</feature>
<keyword evidence="9" id="KW-1185">Reference proteome</keyword>
<gene>
    <name evidence="8" type="ORF">ECANGB1_2804</name>
</gene>
<dbReference type="InterPro" id="IPR002524">
    <property type="entry name" value="Cation_efflux"/>
</dbReference>